<protein>
    <submittedName>
        <fullName evidence="1">Uncharacterized protein</fullName>
    </submittedName>
</protein>
<organism evidence="1 2">
    <name type="scientific">Acinetobacter phage ZZ1</name>
    <dbReference type="NCBI Taxonomy" id="1049283"/>
    <lineage>
        <taxon>Viruses</taxon>
        <taxon>Duplodnaviria</taxon>
        <taxon>Heunggongvirae</taxon>
        <taxon>Uroviricota</taxon>
        <taxon>Caudoviricetes</taxon>
        <taxon>Pantevenvirales</taxon>
        <taxon>Straboviridae</taxon>
        <taxon>Twarogvirinae</taxon>
        <taxon>Zedzedvirus</taxon>
        <taxon>Zedzedvirus zz1</taxon>
    </lineage>
</organism>
<evidence type="ECO:0000313" key="1">
    <source>
        <dbReference type="EMBL" id="AHE63461.1"/>
    </source>
</evidence>
<reference evidence="1 2" key="1">
    <citation type="journal article" date="2012" name="BMC Microbiol.">
        <title>Isolation and characterization of ZZ1, a novel lytic phage that infects Acinetobacter baumannii clinical isolates.</title>
        <authorList>
            <person name="Jin J."/>
            <person name="Li Z.J."/>
            <person name="Wang S.W."/>
            <person name="Wang S.M."/>
            <person name="Huang D.H."/>
            <person name="Li Y.H."/>
            <person name="Ma Y.Y."/>
            <person name="Wang J."/>
            <person name="Liu F."/>
            <person name="Chen X.D."/>
            <person name="Li G.X."/>
            <person name="Wang X.T."/>
            <person name="Wang Z.Q."/>
            <person name="Zhao G.Q."/>
        </authorList>
    </citation>
    <scope>NUCLEOTIDE SEQUENCE [LARGE SCALE GENOMIC DNA]</scope>
</reference>
<dbReference type="EMBL" id="HQ698922">
    <property type="protein sequence ID" value="AHE63461.1"/>
    <property type="molecule type" value="Genomic_DNA"/>
</dbReference>
<name>W0B461_9CAUD</name>
<dbReference type="GeneID" id="18114139"/>
<dbReference type="Proteomes" id="UP000204195">
    <property type="component" value="Segment"/>
</dbReference>
<dbReference type="RefSeq" id="YP_008992051.1">
    <property type="nucleotide sequence ID" value="NC_018087.3"/>
</dbReference>
<gene>
    <name evidence="1" type="ORF">ZZ1p0058</name>
</gene>
<proteinExistence type="predicted"/>
<accession>W0B461</accession>
<sequence length="141" mass="16672">MRLGIFKFIRKLREQGKSIRLDRERIKAHIRAQYVLITDAEYKITRALEENYTHLARTQSHIVDRAQIRIESLEKIDYNLAQKQRAVGKAIQQAISLNDRAHALGKSITDIKLRLIKEDFIENILHVPYYNLRHGEHPYGW</sequence>
<evidence type="ECO:0000313" key="2">
    <source>
        <dbReference type="Proteomes" id="UP000204195"/>
    </source>
</evidence>
<dbReference type="KEGG" id="vg:18114139"/>
<keyword evidence="2" id="KW-1185">Reference proteome</keyword>